<dbReference type="InterPro" id="IPR012327">
    <property type="entry name" value="MeTrfase_D12"/>
</dbReference>
<keyword evidence="2 4" id="KW-0808">Transferase</keyword>
<dbReference type="PRINTS" id="PR00505">
    <property type="entry name" value="D12N6MTFRASE"/>
</dbReference>
<dbReference type="InterPro" id="IPR029063">
    <property type="entry name" value="SAM-dependent_MTases_sf"/>
</dbReference>
<proteinExistence type="predicted"/>
<keyword evidence="1 4" id="KW-0489">Methyltransferase</keyword>
<evidence type="ECO:0000256" key="3">
    <source>
        <dbReference type="ARBA" id="ARBA00022691"/>
    </source>
</evidence>
<evidence type="ECO:0000256" key="2">
    <source>
        <dbReference type="ARBA" id="ARBA00022679"/>
    </source>
</evidence>
<dbReference type="EMBL" id="JACHGJ010000007">
    <property type="protein sequence ID" value="MBB6481659.1"/>
    <property type="molecule type" value="Genomic_DNA"/>
</dbReference>
<keyword evidence="5" id="KW-1185">Reference proteome</keyword>
<dbReference type="RefSeq" id="WP_184747896.1">
    <property type="nucleotide sequence ID" value="NZ_JACHGJ010000007.1"/>
</dbReference>
<dbReference type="AlphaFoldDB" id="A0A841RFT6"/>
<evidence type="ECO:0000313" key="4">
    <source>
        <dbReference type="EMBL" id="MBB6481659.1"/>
    </source>
</evidence>
<dbReference type="GO" id="GO:0032259">
    <property type="term" value="P:methylation"/>
    <property type="evidence" value="ECO:0007669"/>
    <property type="project" value="UniProtKB-KW"/>
</dbReference>
<organism evidence="4 5">
    <name type="scientific">Spirochaeta isovalerica</name>
    <dbReference type="NCBI Taxonomy" id="150"/>
    <lineage>
        <taxon>Bacteria</taxon>
        <taxon>Pseudomonadati</taxon>
        <taxon>Spirochaetota</taxon>
        <taxon>Spirochaetia</taxon>
        <taxon>Spirochaetales</taxon>
        <taxon>Spirochaetaceae</taxon>
        <taxon>Spirochaeta</taxon>
    </lineage>
</organism>
<dbReference type="Pfam" id="PF02086">
    <property type="entry name" value="MethyltransfD12"/>
    <property type="match status" value="1"/>
</dbReference>
<evidence type="ECO:0000256" key="1">
    <source>
        <dbReference type="ARBA" id="ARBA00022603"/>
    </source>
</evidence>
<dbReference type="SUPFAM" id="SSF53335">
    <property type="entry name" value="S-adenosyl-L-methionine-dependent methyltransferases"/>
    <property type="match status" value="1"/>
</dbReference>
<dbReference type="GO" id="GO:0009307">
    <property type="term" value="P:DNA restriction-modification system"/>
    <property type="evidence" value="ECO:0007669"/>
    <property type="project" value="InterPro"/>
</dbReference>
<dbReference type="Proteomes" id="UP000587760">
    <property type="component" value="Unassembled WGS sequence"/>
</dbReference>
<accession>A0A841RFT6</accession>
<dbReference type="GO" id="GO:0009007">
    <property type="term" value="F:site-specific DNA-methyltransferase (adenine-specific) activity"/>
    <property type="evidence" value="ECO:0007669"/>
    <property type="project" value="UniProtKB-EC"/>
</dbReference>
<name>A0A841RFT6_9SPIO</name>
<sequence length="567" mass="65554">MWHPIPVSEEKETDPYLTKQLIAYIGNKRSLLGFLGTVFSSLENKGDRTVFSDPFAGSGAVARLARKMGYSVLANDWEPYSKIVNSCYIGINKSDLKNLFGEYGGVEKVFREINHLDGEPSDPYISRHYAPENTEEADYHTERLFYTTENALFIDRARTWIEERYSGWDLDEKQLKEKYILLASLLYEVSTHANTSGVFKACHKGFGGHGKDALTRILAPMEMEIPHLVDSSEKMIIENLDAADFVSQNSSHMTYLDPPYNSHQYGSNYFMLNTVALWDKPPVSGDRKDDGRFVEKAGIRKDWIQTRSPFCYRKDAPGAFSGLLDSIDSRYIMLSYNTEGIIPFGELYDIMENQGRTELYCRDYILYRGGKQSLSRQNYNMELLLVLDRKEKPGKSDRKKVERFLLERKLITLLRRPFHPEKMKTNFPCRNQSVDLSPSQDGSFLLGTREYYVFRDMPSTETLEVLSDRQLETLFSLLEDSLCGDNQEEARVLINLMRQSREEKMRNRYGRRLLQVVRKFAFKKYRELFEETARELERLIADENKVFGSLSEGLASIKSIAAMRFRG</sequence>
<dbReference type="EC" id="2.1.1.72" evidence="4"/>
<protein>
    <submittedName>
        <fullName evidence="4">Adenine-specific DNA-methyltransferase</fullName>
        <ecNumber evidence="4">2.1.1.72</ecNumber>
    </submittedName>
</protein>
<gene>
    <name evidence="4" type="ORF">HNR50_003339</name>
</gene>
<comment type="caution">
    <text evidence="4">The sequence shown here is derived from an EMBL/GenBank/DDBJ whole genome shotgun (WGS) entry which is preliminary data.</text>
</comment>
<keyword evidence="3" id="KW-0949">S-adenosyl-L-methionine</keyword>
<reference evidence="4 5" key="1">
    <citation type="submission" date="2020-08" db="EMBL/GenBank/DDBJ databases">
        <title>Genomic Encyclopedia of Type Strains, Phase IV (KMG-IV): sequencing the most valuable type-strain genomes for metagenomic binning, comparative biology and taxonomic classification.</title>
        <authorList>
            <person name="Goeker M."/>
        </authorList>
    </citation>
    <scope>NUCLEOTIDE SEQUENCE [LARGE SCALE GENOMIC DNA]</scope>
    <source>
        <strain evidence="4 5">DSM 2461</strain>
    </source>
</reference>
<evidence type="ECO:0000313" key="5">
    <source>
        <dbReference type="Proteomes" id="UP000587760"/>
    </source>
</evidence>